<gene>
    <name evidence="3" type="ORF">BOLC1T03844H</name>
</gene>
<dbReference type="PANTHER" id="PTHR32410">
    <property type="entry name" value="CYSTEINE/HISTIDINE-RICH C1 DOMAIN FAMILY PROTEIN"/>
    <property type="match status" value="1"/>
</dbReference>
<evidence type="ECO:0000256" key="1">
    <source>
        <dbReference type="ARBA" id="ARBA00022737"/>
    </source>
</evidence>
<dbReference type="AlphaFoldDB" id="A0A3P6G1G3"/>
<name>A0A3P6G1G3_BRAOL</name>
<dbReference type="SUPFAM" id="SSF57889">
    <property type="entry name" value="Cysteine-rich domain"/>
    <property type="match status" value="3"/>
</dbReference>
<protein>
    <recommendedName>
        <fullName evidence="2">DC1 domain-containing protein</fullName>
    </recommendedName>
</protein>
<feature type="domain" description="DC1" evidence="2">
    <location>
        <begin position="294"/>
        <end position="341"/>
    </location>
</feature>
<accession>A0A3P6G1G3</accession>
<dbReference type="InterPro" id="IPR046349">
    <property type="entry name" value="C1-like_sf"/>
</dbReference>
<evidence type="ECO:0000313" key="3">
    <source>
        <dbReference type="EMBL" id="VDD51455.1"/>
    </source>
</evidence>
<feature type="domain" description="DC1" evidence="2">
    <location>
        <begin position="150"/>
        <end position="197"/>
    </location>
</feature>
<reference evidence="3" key="1">
    <citation type="submission" date="2018-11" db="EMBL/GenBank/DDBJ databases">
        <authorList>
            <consortium name="Genoscope - CEA"/>
            <person name="William W."/>
        </authorList>
    </citation>
    <scope>NUCLEOTIDE SEQUENCE</scope>
</reference>
<feature type="domain" description="DC1" evidence="2">
    <location>
        <begin position="98"/>
        <end position="140"/>
    </location>
</feature>
<dbReference type="Pfam" id="PF03107">
    <property type="entry name" value="C1_2"/>
    <property type="match status" value="4"/>
</dbReference>
<dbReference type="InterPro" id="IPR053192">
    <property type="entry name" value="Vacuole_Formation_Reg"/>
</dbReference>
<proteinExistence type="predicted"/>
<keyword evidence="1" id="KW-0677">Repeat</keyword>
<dbReference type="InterPro" id="IPR004146">
    <property type="entry name" value="DC1"/>
</dbReference>
<evidence type="ECO:0000259" key="2">
    <source>
        <dbReference type="Pfam" id="PF03107"/>
    </source>
</evidence>
<dbReference type="PANTHER" id="PTHR32410:SF181">
    <property type="entry name" value="CYSTEINE_HISTIDINE-RICH C1 DOMAIN FAMILY PROTEIN"/>
    <property type="match status" value="1"/>
</dbReference>
<dbReference type="EMBL" id="LR031878">
    <property type="protein sequence ID" value="VDD51455.1"/>
    <property type="molecule type" value="Genomic_DNA"/>
</dbReference>
<organism evidence="3">
    <name type="scientific">Brassica oleracea</name>
    <name type="common">Wild cabbage</name>
    <dbReference type="NCBI Taxonomy" id="3712"/>
    <lineage>
        <taxon>Eukaryota</taxon>
        <taxon>Viridiplantae</taxon>
        <taxon>Streptophyta</taxon>
        <taxon>Embryophyta</taxon>
        <taxon>Tracheophyta</taxon>
        <taxon>Spermatophyta</taxon>
        <taxon>Magnoliopsida</taxon>
        <taxon>eudicotyledons</taxon>
        <taxon>Gunneridae</taxon>
        <taxon>Pentapetalae</taxon>
        <taxon>rosids</taxon>
        <taxon>malvids</taxon>
        <taxon>Brassicales</taxon>
        <taxon>Brassicaceae</taxon>
        <taxon>Brassiceae</taxon>
        <taxon>Brassica</taxon>
    </lineage>
</organism>
<sequence length="412" mass="47565">MKQLTKITLLCPFSYALRYEYNHEKTTVQILNFCCSLLLPSMSSLDSLQQGLIIIMYFLCFGAITKSLVRMVDAVYAITQTSVQIIIFSIPVIDQQKIHVHPLTFFPRQNSLICNVCGLIEKYATYVCLRCNFVAHRDCMYSPHTIKISRHHHRISHVSSIRYGKFPCGVCRQSIDGDYGAYTCNKCGDYAVHSRCALGKDVWDGEELEGIPEKDEDDITQDAPPFSKISKGLIHYFLHDHHLRLEENILYDENKLCEACVMPIFEDKLYSCTECDFILHETCLKARRRIQHALHLHLLILKTINNVSGDFRCDACWRSCGGFVYQCPKEECDFKLDVRCASISEPFDYQGHEHPMFLSLDPEKKLLCEVSKNIGMQMLNCMKCDFIVCMECSTLPYKARYKSDKHFLTLSW</sequence>
<feature type="domain" description="DC1" evidence="2">
    <location>
        <begin position="237"/>
        <end position="283"/>
    </location>
</feature>